<evidence type="ECO:0000256" key="1">
    <source>
        <dbReference type="SAM" id="Coils"/>
    </source>
</evidence>
<evidence type="ECO:0000313" key="3">
    <source>
        <dbReference type="EMBL" id="KAL3075555.1"/>
    </source>
</evidence>
<dbReference type="AlphaFoldDB" id="A0ABD2IE79"/>
<dbReference type="InterPro" id="IPR038717">
    <property type="entry name" value="Tc1-like_DDE_dom"/>
</dbReference>
<comment type="caution">
    <text evidence="3">The sequence shown here is derived from an EMBL/GenBank/DDBJ whole genome shotgun (WGS) entry which is preliminary data.</text>
</comment>
<dbReference type="EMBL" id="JBICCN010000349">
    <property type="protein sequence ID" value="KAL3075555.1"/>
    <property type="molecule type" value="Genomic_DNA"/>
</dbReference>
<feature type="domain" description="Tc1-like transposase DDE" evidence="2">
    <location>
        <begin position="335"/>
        <end position="445"/>
    </location>
</feature>
<organism evidence="3 4">
    <name type="scientific">Heterodera schachtii</name>
    <name type="common">Sugarbeet cyst nematode worm</name>
    <name type="synonym">Tylenchus schachtii</name>
    <dbReference type="NCBI Taxonomy" id="97005"/>
    <lineage>
        <taxon>Eukaryota</taxon>
        <taxon>Metazoa</taxon>
        <taxon>Ecdysozoa</taxon>
        <taxon>Nematoda</taxon>
        <taxon>Chromadorea</taxon>
        <taxon>Rhabditida</taxon>
        <taxon>Tylenchina</taxon>
        <taxon>Tylenchomorpha</taxon>
        <taxon>Tylenchoidea</taxon>
        <taxon>Heteroderidae</taxon>
        <taxon>Heteroderinae</taxon>
        <taxon>Heterodera</taxon>
    </lineage>
</organism>
<feature type="coiled-coil region" evidence="1">
    <location>
        <begin position="125"/>
        <end position="168"/>
    </location>
</feature>
<sequence length="485" mass="56204">MLAIYLCDDDWRKLYENKEIVRRLEDDDNVTLSFQMSAEAEIGTLKEMLKLQNEKMKDVRHCFVNFRSRLDQLEAWASDNKKSNLCVPTHANACCWTIHQKYRQHQMLLLPKSWWEAKVCAEFAIAAAERKMREQIDAQMQVERERNRKNLKAAMEEQNARCRRLALQSFRAAKEMVEKKMGCSILDNDSGVTPIWEQHCMFCLGGEAMFGRKECAHVNVCADCSINMDTYGTAKSTGRPPKLTPRAKRRILAEISNSTEGIRRLQRRLAPEVSRETVRRAIKFSPNIVRQRVQRQPHLKDNHKLARMAFAELHVPNPLQKEPRIFSKRPMGGGSVMCWAAFSQFGTTPIVFVRGRMDSEAYQALLENFLLPYLDRWPRIDFTFQQDNAPCHSSNSTKQWFRDHNVDVLAWPACSPDLNPIENVWGMLARAVYADCRQFQTFGDLKKAIQEAWAQITQEKLTRLVESMPRRLISVLKNNGGITKY</sequence>
<protein>
    <recommendedName>
        <fullName evidence="2">Tc1-like transposase DDE domain-containing protein</fullName>
    </recommendedName>
</protein>
<keyword evidence="4" id="KW-1185">Reference proteome</keyword>
<gene>
    <name evidence="3" type="ORF">niasHS_012818</name>
</gene>
<proteinExistence type="predicted"/>
<dbReference type="Gene3D" id="1.10.10.10">
    <property type="entry name" value="Winged helix-like DNA-binding domain superfamily/Winged helix DNA-binding domain"/>
    <property type="match status" value="1"/>
</dbReference>
<dbReference type="InterPro" id="IPR036388">
    <property type="entry name" value="WH-like_DNA-bd_sf"/>
</dbReference>
<evidence type="ECO:0000259" key="2">
    <source>
        <dbReference type="Pfam" id="PF13358"/>
    </source>
</evidence>
<dbReference type="Proteomes" id="UP001620645">
    <property type="component" value="Unassembled WGS sequence"/>
</dbReference>
<reference evidence="3 4" key="1">
    <citation type="submission" date="2024-10" db="EMBL/GenBank/DDBJ databases">
        <authorList>
            <person name="Kim D."/>
        </authorList>
    </citation>
    <scope>NUCLEOTIDE SEQUENCE [LARGE SCALE GENOMIC DNA]</scope>
    <source>
        <strain evidence="3">Taebaek</strain>
    </source>
</reference>
<dbReference type="Gene3D" id="3.30.420.10">
    <property type="entry name" value="Ribonuclease H-like superfamily/Ribonuclease H"/>
    <property type="match status" value="1"/>
</dbReference>
<dbReference type="PANTHER" id="PTHR23022">
    <property type="entry name" value="TRANSPOSABLE ELEMENT-RELATED"/>
    <property type="match status" value="1"/>
</dbReference>
<keyword evidence="1" id="KW-0175">Coiled coil</keyword>
<accession>A0ABD2IE79</accession>
<evidence type="ECO:0000313" key="4">
    <source>
        <dbReference type="Proteomes" id="UP001620645"/>
    </source>
</evidence>
<name>A0ABD2IE79_HETSC</name>
<dbReference type="PANTHER" id="PTHR23022:SF129">
    <property type="entry name" value="TRANSPOSABLE ELEMENT TC3 TRANSPOSASE"/>
    <property type="match status" value="1"/>
</dbReference>
<dbReference type="Pfam" id="PF13358">
    <property type="entry name" value="DDE_3"/>
    <property type="match status" value="1"/>
</dbReference>
<dbReference type="InterPro" id="IPR052338">
    <property type="entry name" value="Transposase_5"/>
</dbReference>
<dbReference type="InterPro" id="IPR036397">
    <property type="entry name" value="RNaseH_sf"/>
</dbReference>